<accession>A0A1B9ATK2</accession>
<dbReference type="InterPro" id="IPR043128">
    <property type="entry name" value="Rev_trsase/Diguanyl_cyclase"/>
</dbReference>
<dbReference type="SUPFAM" id="SSF46785">
    <property type="entry name" value="Winged helix' DNA-binding domain"/>
    <property type="match status" value="1"/>
</dbReference>
<dbReference type="InterPro" id="IPR036388">
    <property type="entry name" value="WH-like_DNA-bd_sf"/>
</dbReference>
<dbReference type="InterPro" id="IPR036390">
    <property type="entry name" value="WH_DNA-bd_sf"/>
</dbReference>
<gene>
    <name evidence="1" type="ORF">A8F95_08110</name>
</gene>
<protein>
    <recommendedName>
        <fullName evidence="3">Transcriptional regulator</fullName>
    </recommendedName>
</protein>
<evidence type="ECO:0008006" key="3">
    <source>
        <dbReference type="Google" id="ProtNLM"/>
    </source>
</evidence>
<evidence type="ECO:0000313" key="1">
    <source>
        <dbReference type="EMBL" id="OCA87212.1"/>
    </source>
</evidence>
<comment type="caution">
    <text evidence="1">The sequence shown here is derived from an EMBL/GenBank/DDBJ whole genome shotgun (WGS) entry which is preliminary data.</text>
</comment>
<dbReference type="EMBL" id="MAYT01000023">
    <property type="protein sequence ID" value="OCA87212.1"/>
    <property type="molecule type" value="Genomic_DNA"/>
</dbReference>
<dbReference type="RefSeq" id="WP_065410659.1">
    <property type="nucleotide sequence ID" value="NZ_MAYT01000023.1"/>
</dbReference>
<name>A0A1B9ATK2_9BACI</name>
<proteinExistence type="predicted"/>
<evidence type="ECO:0000313" key="2">
    <source>
        <dbReference type="Proteomes" id="UP000092578"/>
    </source>
</evidence>
<keyword evidence="2" id="KW-1185">Reference proteome</keyword>
<dbReference type="AlphaFoldDB" id="A0A1B9ATK2"/>
<dbReference type="Proteomes" id="UP000092578">
    <property type="component" value="Unassembled WGS sequence"/>
</dbReference>
<reference evidence="2" key="1">
    <citation type="submission" date="2016-05" db="EMBL/GenBank/DDBJ databases">
        <authorList>
            <person name="Liu B."/>
            <person name="Wang J."/>
            <person name="Zhu Y."/>
            <person name="Liu G."/>
            <person name="Chen Q."/>
            <person name="Chen Z."/>
            <person name="Lan J."/>
            <person name="Che J."/>
            <person name="Ge C."/>
            <person name="Shi H."/>
            <person name="Pan Z."/>
            <person name="Liu X."/>
        </authorList>
    </citation>
    <scope>NUCLEOTIDE SEQUENCE [LARGE SCALE GENOMIC DNA]</scope>
    <source>
        <strain evidence="2">FJAT-27215</strain>
    </source>
</reference>
<dbReference type="Gene3D" id="1.10.10.10">
    <property type="entry name" value="Winged helix-like DNA-binding domain superfamily/Winged helix DNA-binding domain"/>
    <property type="match status" value="1"/>
</dbReference>
<dbReference type="Gene3D" id="3.30.70.270">
    <property type="match status" value="1"/>
</dbReference>
<organism evidence="1 2">
    <name type="scientific">Pseudobacillus wudalianchiensis</name>
    <dbReference type="NCBI Taxonomy" id="1743143"/>
    <lineage>
        <taxon>Bacteria</taxon>
        <taxon>Bacillati</taxon>
        <taxon>Bacillota</taxon>
        <taxon>Bacilli</taxon>
        <taxon>Bacillales</taxon>
        <taxon>Bacillaceae</taxon>
        <taxon>Pseudobacillus</taxon>
    </lineage>
</organism>
<sequence length="439" mass="49459">MKTRVGVVGPRDSIQLIKEVAKEYENQLDLVPFVYSRAEETTSIVEENQHLVDIWLFSGLTPYTLAKKSTSNQPFFYLKLNGSSFMKALLEAGYKDQKCLNNISIDMLDEKDIYETYGDLQITHDNIYWYEYKGYTPIQEISDFHINLFNEGKVSVCVTCLSDVFENLRVKGIPVYRSTPTRANIRSTISLALQYWQTVHFKQSQITVMLIKMDNMEKIESPHVLSYELHRLNLELQSAILDFSETIAGSFVAIGIGTYIIFSTRGSLQEAGEQSVQLLEKIALITDLPSNIGIGYGDTALAAEENARLALHHAQNYGKFSVFVVENNGVVKGPLEDKQSISFGFRNENKEIGDKLKQSGVSITTFNKIMAVQKSLGRNAITASEIAEWLKMTQRNARRILTDLTKVGIAEEIGEEAPTSRGRPRKIYRVGLNITANHS</sequence>